<feature type="transmembrane region" description="Helical" evidence="6">
    <location>
        <begin position="206"/>
        <end position="227"/>
    </location>
</feature>
<evidence type="ECO:0000256" key="6">
    <source>
        <dbReference type="SAM" id="Phobius"/>
    </source>
</evidence>
<keyword evidence="9" id="KW-1185">Reference proteome</keyword>
<dbReference type="PROSITE" id="PS50850">
    <property type="entry name" value="MFS"/>
    <property type="match status" value="1"/>
</dbReference>
<keyword evidence="2" id="KW-0813">Transport</keyword>
<accession>A0A9P8Q3B2</accession>
<keyword evidence="5 6" id="KW-0472">Membrane</keyword>
<dbReference type="InterPro" id="IPR001958">
    <property type="entry name" value="Tet-R_TetA/multi-R_MdtG-like"/>
</dbReference>
<feature type="transmembrane region" description="Helical" evidence="6">
    <location>
        <begin position="435"/>
        <end position="459"/>
    </location>
</feature>
<evidence type="ECO:0000256" key="2">
    <source>
        <dbReference type="ARBA" id="ARBA00022448"/>
    </source>
</evidence>
<reference evidence="8" key="1">
    <citation type="journal article" date="2021" name="Open Biol.">
        <title>Shared evolutionary footprints suggest mitochondrial oxidative damage underlies multiple complex I losses in fungi.</title>
        <authorList>
            <person name="Schikora-Tamarit M.A."/>
            <person name="Marcet-Houben M."/>
            <person name="Nosek J."/>
            <person name="Gabaldon T."/>
        </authorList>
    </citation>
    <scope>NUCLEOTIDE SEQUENCE</scope>
    <source>
        <strain evidence="8">CBS2887</strain>
    </source>
</reference>
<dbReference type="InterPro" id="IPR036259">
    <property type="entry name" value="MFS_trans_sf"/>
</dbReference>
<evidence type="ECO:0000256" key="5">
    <source>
        <dbReference type="ARBA" id="ARBA00023136"/>
    </source>
</evidence>
<evidence type="ECO:0000313" key="8">
    <source>
        <dbReference type="EMBL" id="KAH3683306.1"/>
    </source>
</evidence>
<feature type="transmembrane region" description="Helical" evidence="6">
    <location>
        <begin position="316"/>
        <end position="333"/>
    </location>
</feature>
<name>A0A9P8Q3B2_WICPI</name>
<evidence type="ECO:0000256" key="3">
    <source>
        <dbReference type="ARBA" id="ARBA00022692"/>
    </source>
</evidence>
<comment type="caution">
    <text evidence="8">The sequence shown here is derived from an EMBL/GenBank/DDBJ whole genome shotgun (WGS) entry which is preliminary data.</text>
</comment>
<feature type="transmembrane region" description="Helical" evidence="6">
    <location>
        <begin position="31"/>
        <end position="51"/>
    </location>
</feature>
<feature type="transmembrane region" description="Helical" evidence="6">
    <location>
        <begin position="71"/>
        <end position="90"/>
    </location>
</feature>
<dbReference type="AlphaFoldDB" id="A0A9P8Q3B2"/>
<dbReference type="Pfam" id="PF07690">
    <property type="entry name" value="MFS_1"/>
    <property type="match status" value="1"/>
</dbReference>
<dbReference type="SUPFAM" id="SSF103473">
    <property type="entry name" value="MFS general substrate transporter"/>
    <property type="match status" value="1"/>
</dbReference>
<feature type="transmembrane region" description="Helical" evidence="6">
    <location>
        <begin position="501"/>
        <end position="520"/>
    </location>
</feature>
<evidence type="ECO:0000256" key="4">
    <source>
        <dbReference type="ARBA" id="ARBA00022989"/>
    </source>
</evidence>
<feature type="transmembrane region" description="Helical" evidence="6">
    <location>
        <begin position="102"/>
        <end position="119"/>
    </location>
</feature>
<dbReference type="Gene3D" id="1.20.1250.20">
    <property type="entry name" value="MFS general substrate transporter like domains"/>
    <property type="match status" value="1"/>
</dbReference>
<keyword evidence="4 6" id="KW-1133">Transmembrane helix</keyword>
<protein>
    <recommendedName>
        <fullName evidence="7">Major facilitator superfamily (MFS) profile domain-containing protein</fullName>
    </recommendedName>
</protein>
<keyword evidence="3 6" id="KW-0812">Transmembrane</keyword>
<proteinExistence type="predicted"/>
<dbReference type="PANTHER" id="PTHR23504">
    <property type="entry name" value="MAJOR FACILITATOR SUPERFAMILY DOMAIN-CONTAINING PROTEIN 10"/>
    <property type="match status" value="1"/>
</dbReference>
<dbReference type="InterPro" id="IPR011701">
    <property type="entry name" value="MFS"/>
</dbReference>
<dbReference type="GO" id="GO:0016020">
    <property type="term" value="C:membrane"/>
    <property type="evidence" value="ECO:0007669"/>
    <property type="project" value="UniProtKB-SubCell"/>
</dbReference>
<feature type="transmembrane region" description="Helical" evidence="6">
    <location>
        <begin position="471"/>
        <end position="495"/>
    </location>
</feature>
<feature type="transmembrane region" description="Helical" evidence="6">
    <location>
        <begin position="168"/>
        <end position="186"/>
    </location>
</feature>
<evidence type="ECO:0000259" key="7">
    <source>
        <dbReference type="PROSITE" id="PS50850"/>
    </source>
</evidence>
<dbReference type="OrthoDB" id="10262656at2759"/>
<dbReference type="GO" id="GO:0022857">
    <property type="term" value="F:transmembrane transporter activity"/>
    <property type="evidence" value="ECO:0007669"/>
    <property type="project" value="InterPro"/>
</dbReference>
<gene>
    <name evidence="8" type="ORF">WICPIJ_005722</name>
</gene>
<organism evidence="8 9">
    <name type="scientific">Wickerhamomyces pijperi</name>
    <name type="common">Yeast</name>
    <name type="synonym">Pichia pijperi</name>
    <dbReference type="NCBI Taxonomy" id="599730"/>
    <lineage>
        <taxon>Eukaryota</taxon>
        <taxon>Fungi</taxon>
        <taxon>Dikarya</taxon>
        <taxon>Ascomycota</taxon>
        <taxon>Saccharomycotina</taxon>
        <taxon>Saccharomycetes</taxon>
        <taxon>Phaffomycetales</taxon>
        <taxon>Wickerhamomycetaceae</taxon>
        <taxon>Wickerhamomyces</taxon>
    </lineage>
</organism>
<evidence type="ECO:0000313" key="9">
    <source>
        <dbReference type="Proteomes" id="UP000774326"/>
    </source>
</evidence>
<comment type="subcellular location">
    <subcellularLocation>
        <location evidence="1">Membrane</location>
        <topology evidence="1">Multi-pass membrane protein</topology>
    </subcellularLocation>
</comment>
<reference evidence="8" key="2">
    <citation type="submission" date="2021-01" db="EMBL/GenBank/DDBJ databases">
        <authorList>
            <person name="Schikora-Tamarit M.A."/>
        </authorList>
    </citation>
    <scope>NUCLEOTIDE SEQUENCE</scope>
    <source>
        <strain evidence="8">CBS2887</strain>
    </source>
</reference>
<sequence>MPGILDIVSKLTGFSASSFRSELSTFPKEQILVIALVRSAEPIAFTSLFPYVYFMVRDFQIAATDADIAKYAGYLSSIFAFSQFLTCYQWGKFADKYGRKPTIVIGLSGSIMSLLILGFSENYYWAFFARCLNGMLNGNVAVIRTLIGENVGTSKKEHQALAFATMPLIWQAGSVIGPMIGGFLSGNGTIDTTVRLSGLKEKFPYALPNIVLSGLLGFSLLVAVFFLEETHHQHKFRRDYFIEVSDWIKVNGLGFSKRERPWYTFQPKDIHIFRESSEQSAFLASHEESIHRHKSSSVEETSTEEQSSWKVLSQGHIFFGVVCNFLMSLHLTINDEFFPVYLAYDIVRDPKTGLLVSHFPFNIQGGLSYNSEDTGQLLSLTGIFGIFVLLVVFPYVNHHYNTLTIYKSMIIIFPICYTLTPYLTLLANHKSISMVAAYCLTSFKTLAVSISTPQIIILVHNTSPPKQRGMINGAIISISALARTTGPLIWGYVFAFSENHAVGWVSWWGLTAVSLLAIYVSKYLKDDSIEIQEDIQLMGQLEDVDRID</sequence>
<dbReference type="CDD" id="cd17330">
    <property type="entry name" value="MFS_SLC46_TetA_like"/>
    <property type="match status" value="1"/>
</dbReference>
<dbReference type="PANTHER" id="PTHR23504:SF15">
    <property type="entry name" value="MAJOR FACILITATOR SUPERFAMILY (MFS) PROFILE DOMAIN-CONTAINING PROTEIN"/>
    <property type="match status" value="1"/>
</dbReference>
<dbReference type="Proteomes" id="UP000774326">
    <property type="component" value="Unassembled WGS sequence"/>
</dbReference>
<feature type="transmembrane region" description="Helical" evidence="6">
    <location>
        <begin position="403"/>
        <end position="423"/>
    </location>
</feature>
<dbReference type="PRINTS" id="PR01035">
    <property type="entry name" value="TCRTETA"/>
</dbReference>
<feature type="domain" description="Major facilitator superfamily (MFS) profile" evidence="7">
    <location>
        <begin position="30"/>
        <end position="529"/>
    </location>
</feature>
<feature type="transmembrane region" description="Helical" evidence="6">
    <location>
        <begin position="377"/>
        <end position="396"/>
    </location>
</feature>
<evidence type="ECO:0000256" key="1">
    <source>
        <dbReference type="ARBA" id="ARBA00004141"/>
    </source>
</evidence>
<dbReference type="InterPro" id="IPR020846">
    <property type="entry name" value="MFS_dom"/>
</dbReference>
<dbReference type="EMBL" id="JAEUBG010003191">
    <property type="protein sequence ID" value="KAH3683306.1"/>
    <property type="molecule type" value="Genomic_DNA"/>
</dbReference>